<feature type="binding site" evidence="8">
    <location>
        <position position="91"/>
    </location>
    <ligand>
        <name>Fe cation</name>
        <dbReference type="ChEBI" id="CHEBI:24875"/>
    </ligand>
</feature>
<evidence type="ECO:0000256" key="1">
    <source>
        <dbReference type="ARBA" id="ARBA00007957"/>
    </source>
</evidence>
<dbReference type="eggNOG" id="COG0735">
    <property type="taxonomic scope" value="Bacteria"/>
</dbReference>
<evidence type="ECO:0000256" key="3">
    <source>
        <dbReference type="ARBA" id="ARBA00022833"/>
    </source>
</evidence>
<feature type="binding site" evidence="7">
    <location>
        <position position="97"/>
    </location>
    <ligand>
        <name>Zn(2+)</name>
        <dbReference type="ChEBI" id="CHEBI:29105"/>
    </ligand>
</feature>
<keyword evidence="6" id="KW-0804">Transcription</keyword>
<dbReference type="Proteomes" id="UP000005286">
    <property type="component" value="Unassembled WGS sequence"/>
</dbReference>
<dbReference type="PANTHER" id="PTHR33202:SF7">
    <property type="entry name" value="FERRIC UPTAKE REGULATION PROTEIN"/>
    <property type="match status" value="1"/>
</dbReference>
<dbReference type="GO" id="GO:0003700">
    <property type="term" value="F:DNA-binding transcription factor activity"/>
    <property type="evidence" value="ECO:0007669"/>
    <property type="project" value="InterPro"/>
</dbReference>
<keyword evidence="10" id="KW-1185">Reference proteome</keyword>
<dbReference type="PANTHER" id="PTHR33202">
    <property type="entry name" value="ZINC UPTAKE REGULATION PROTEIN"/>
    <property type="match status" value="1"/>
</dbReference>
<dbReference type="STRING" id="879305.HMPREF9290_1337"/>
<dbReference type="InterPro" id="IPR036388">
    <property type="entry name" value="WH-like_DNA-bd_sf"/>
</dbReference>
<dbReference type="InterPro" id="IPR043135">
    <property type="entry name" value="Fur_C"/>
</dbReference>
<dbReference type="Gene3D" id="3.30.1490.190">
    <property type="match status" value="1"/>
</dbReference>
<keyword evidence="8" id="KW-0408">Iron</keyword>
<feature type="binding site" evidence="8">
    <location>
        <position position="93"/>
    </location>
    <ligand>
        <name>Fe cation</name>
        <dbReference type="ChEBI" id="CHEBI:24875"/>
    </ligand>
</feature>
<protein>
    <submittedName>
        <fullName evidence="9">Transcriptional regulator, Fur family</fullName>
    </submittedName>
</protein>
<evidence type="ECO:0000256" key="8">
    <source>
        <dbReference type="PIRSR" id="PIRSR602481-2"/>
    </source>
</evidence>
<feature type="binding site" evidence="7">
    <location>
        <position position="100"/>
    </location>
    <ligand>
        <name>Zn(2+)</name>
        <dbReference type="ChEBI" id="CHEBI:29105"/>
    </ligand>
</feature>
<evidence type="ECO:0000313" key="9">
    <source>
        <dbReference type="EMBL" id="EGC82463.1"/>
    </source>
</evidence>
<evidence type="ECO:0000256" key="6">
    <source>
        <dbReference type="ARBA" id="ARBA00023163"/>
    </source>
</evidence>
<keyword evidence="7" id="KW-0479">Metal-binding</keyword>
<gene>
    <name evidence="9" type="ORF">HMPREF9290_1337</name>
</gene>
<dbReference type="RefSeq" id="WP_004834331.1">
    <property type="nucleotide sequence ID" value="NZ_AEXM01000012.1"/>
</dbReference>
<dbReference type="SUPFAM" id="SSF46785">
    <property type="entry name" value="Winged helix' DNA-binding domain"/>
    <property type="match status" value="1"/>
</dbReference>
<keyword evidence="5" id="KW-0238">DNA-binding</keyword>
<sequence length="149" mass="17590">MNTDQIRKIFEENNQKFTKQREIIFNALKNSEAKHITPEELFSSVHKDHKQVGIATIYRTLNIFEELGIVNKQEFTDQAYTYELIDPKNDHHDHIICTSCGKIIEEEFLSKDEIKESLKEKYDFDLDYYSLRIFGTCSDCKNTRSKNAE</sequence>
<name>F0GUB6_9FIRM</name>
<evidence type="ECO:0000256" key="4">
    <source>
        <dbReference type="ARBA" id="ARBA00023015"/>
    </source>
</evidence>
<evidence type="ECO:0000256" key="5">
    <source>
        <dbReference type="ARBA" id="ARBA00023125"/>
    </source>
</evidence>
<evidence type="ECO:0000256" key="7">
    <source>
        <dbReference type="PIRSR" id="PIRSR602481-1"/>
    </source>
</evidence>
<dbReference type="InterPro" id="IPR036390">
    <property type="entry name" value="WH_DNA-bd_sf"/>
</dbReference>
<comment type="cofactor">
    <cofactor evidence="7">
        <name>Zn(2+)</name>
        <dbReference type="ChEBI" id="CHEBI:29105"/>
    </cofactor>
    <text evidence="7">Binds 1 zinc ion per subunit.</text>
</comment>
<dbReference type="GO" id="GO:0000976">
    <property type="term" value="F:transcription cis-regulatory region binding"/>
    <property type="evidence" value="ECO:0007669"/>
    <property type="project" value="TreeGrafter"/>
</dbReference>
<dbReference type="Pfam" id="PF01475">
    <property type="entry name" value="FUR"/>
    <property type="match status" value="1"/>
</dbReference>
<dbReference type="Gene3D" id="1.10.10.10">
    <property type="entry name" value="Winged helix-like DNA-binding domain superfamily/Winged helix DNA-binding domain"/>
    <property type="match status" value="1"/>
</dbReference>
<feature type="binding site" evidence="7">
    <location>
        <position position="140"/>
    </location>
    <ligand>
        <name>Zn(2+)</name>
        <dbReference type="ChEBI" id="CHEBI:29105"/>
    </ligand>
</feature>
<comment type="similarity">
    <text evidence="1">Belongs to the Fur family.</text>
</comment>
<proteinExistence type="inferred from homology"/>
<dbReference type="InterPro" id="IPR002481">
    <property type="entry name" value="FUR"/>
</dbReference>
<evidence type="ECO:0000256" key="2">
    <source>
        <dbReference type="ARBA" id="ARBA00022491"/>
    </source>
</evidence>
<keyword evidence="3 7" id="KW-0862">Zinc</keyword>
<feature type="binding site" evidence="7">
    <location>
        <position position="137"/>
    </location>
    <ligand>
        <name>Zn(2+)</name>
        <dbReference type="ChEBI" id="CHEBI:29105"/>
    </ligand>
</feature>
<evidence type="ECO:0000313" key="10">
    <source>
        <dbReference type="Proteomes" id="UP000005286"/>
    </source>
</evidence>
<dbReference type="GO" id="GO:0008270">
    <property type="term" value="F:zinc ion binding"/>
    <property type="evidence" value="ECO:0007669"/>
    <property type="project" value="TreeGrafter"/>
</dbReference>
<organism evidence="9 10">
    <name type="scientific">Anaerococcus prevotii ACS-065-V-Col13</name>
    <dbReference type="NCBI Taxonomy" id="879305"/>
    <lineage>
        <taxon>Bacteria</taxon>
        <taxon>Bacillati</taxon>
        <taxon>Bacillota</taxon>
        <taxon>Tissierellia</taxon>
        <taxon>Tissierellales</taxon>
        <taxon>Peptoniphilaceae</taxon>
        <taxon>Anaerococcus</taxon>
    </lineage>
</organism>
<comment type="cofactor">
    <cofactor evidence="8">
        <name>Mn(2+)</name>
        <dbReference type="ChEBI" id="CHEBI:29035"/>
    </cofactor>
    <cofactor evidence="8">
        <name>Fe(2+)</name>
        <dbReference type="ChEBI" id="CHEBI:29033"/>
    </cofactor>
    <text evidence="8">Binds 1 Mn(2+) or Fe(2+) ion per subunit.</text>
</comment>
<accession>F0GUB6</accession>
<dbReference type="GO" id="GO:1900376">
    <property type="term" value="P:regulation of secondary metabolite biosynthetic process"/>
    <property type="evidence" value="ECO:0007669"/>
    <property type="project" value="TreeGrafter"/>
</dbReference>
<dbReference type="AlphaFoldDB" id="F0GUB6"/>
<dbReference type="PATRIC" id="fig|879305.3.peg.396"/>
<keyword evidence="2" id="KW-0678">Repressor</keyword>
<dbReference type="EMBL" id="AEXM01000012">
    <property type="protein sequence ID" value="EGC82463.1"/>
    <property type="molecule type" value="Genomic_DNA"/>
</dbReference>
<dbReference type="GO" id="GO:0045892">
    <property type="term" value="P:negative regulation of DNA-templated transcription"/>
    <property type="evidence" value="ECO:0007669"/>
    <property type="project" value="TreeGrafter"/>
</dbReference>
<keyword evidence="4" id="KW-0805">Transcription regulation</keyword>
<dbReference type="CDD" id="cd07153">
    <property type="entry name" value="Fur_like"/>
    <property type="match status" value="1"/>
</dbReference>
<reference evidence="9 10" key="1">
    <citation type="submission" date="2011-01" db="EMBL/GenBank/DDBJ databases">
        <authorList>
            <person name="Durkin A.S."/>
            <person name="Madupu R."/>
            <person name="Torralba M."/>
            <person name="Gillis M."/>
            <person name="Methe B."/>
            <person name="Sutton G."/>
            <person name="Nelson K.E."/>
        </authorList>
    </citation>
    <scope>NUCLEOTIDE SEQUENCE [LARGE SCALE GENOMIC DNA]</scope>
    <source>
        <strain evidence="9 10">ACS-065-V-Col13</strain>
    </source>
</reference>
<comment type="caution">
    <text evidence="9">The sequence shown here is derived from an EMBL/GenBank/DDBJ whole genome shotgun (WGS) entry which is preliminary data.</text>
</comment>